<sequence length="197" mass="21671">MSFITSAHLITHVVSSRSVVPARRSSHAASDRIGTLGTNPYKSQTMSRRVRIAGRNEIIFEQDEYKCSAAAATANKSDSNLLGSPREQHNIPENLENRLYDMSRMGEGATSHHKNKTIKVPPLEDRTAVALSFYKLGTSFRYRRSGEPHHLTPNAEAHGSSITRFGPEYRSIIMRGQENRDPGGPCVLADIIVIGGG</sequence>
<dbReference type="HOGENOM" id="CLU_1384251_0_0_1"/>
<evidence type="ECO:0000313" key="2">
    <source>
        <dbReference type="EnsemblFungi" id="EJT72551"/>
    </source>
</evidence>
<keyword evidence="3" id="KW-1185">Reference proteome</keyword>
<evidence type="ECO:0000313" key="1">
    <source>
        <dbReference type="EMBL" id="EJT72551.1"/>
    </source>
</evidence>
<dbReference type="VEuPathDB" id="FungiDB:GGTG_09414"/>
<evidence type="ECO:0000313" key="3">
    <source>
        <dbReference type="Proteomes" id="UP000006039"/>
    </source>
</evidence>
<reference evidence="1" key="3">
    <citation type="submission" date="2010-09" db="EMBL/GenBank/DDBJ databases">
        <title>Annotation of Gaeumannomyces graminis var. tritici R3-111a-1.</title>
        <authorList>
            <consortium name="The Broad Institute Genome Sequencing Platform"/>
            <person name="Ma L.-J."/>
            <person name="Dead R."/>
            <person name="Young S.K."/>
            <person name="Zeng Q."/>
            <person name="Gargeya S."/>
            <person name="Fitzgerald M."/>
            <person name="Haas B."/>
            <person name="Abouelleil A."/>
            <person name="Alvarado L."/>
            <person name="Arachchi H.M."/>
            <person name="Berlin A."/>
            <person name="Brown A."/>
            <person name="Chapman S.B."/>
            <person name="Chen Z."/>
            <person name="Dunbar C."/>
            <person name="Freedman E."/>
            <person name="Gearin G."/>
            <person name="Gellesch M."/>
            <person name="Goldberg J."/>
            <person name="Griggs A."/>
            <person name="Gujja S."/>
            <person name="Heiman D."/>
            <person name="Howarth C."/>
            <person name="Larson L."/>
            <person name="Lui A."/>
            <person name="MacDonald P.J.P."/>
            <person name="Mehta T."/>
            <person name="Montmayeur A."/>
            <person name="Murphy C."/>
            <person name="Neiman D."/>
            <person name="Pearson M."/>
            <person name="Priest M."/>
            <person name="Roberts A."/>
            <person name="Saif S."/>
            <person name="Shea T."/>
            <person name="Shenoy N."/>
            <person name="Sisk P."/>
            <person name="Stolte C."/>
            <person name="Sykes S."/>
            <person name="Yandava C."/>
            <person name="Wortman J."/>
            <person name="Nusbaum C."/>
            <person name="Birren B."/>
        </authorList>
    </citation>
    <scope>NUCLEOTIDE SEQUENCE</scope>
    <source>
        <strain evidence="1">R3-111a-1</strain>
    </source>
</reference>
<reference evidence="3" key="1">
    <citation type="submission" date="2010-07" db="EMBL/GenBank/DDBJ databases">
        <title>The genome sequence of Gaeumannomyces graminis var. tritici strain R3-111a-1.</title>
        <authorList>
            <consortium name="The Broad Institute Genome Sequencing Platform"/>
            <person name="Ma L.-J."/>
            <person name="Dead R."/>
            <person name="Young S."/>
            <person name="Zeng Q."/>
            <person name="Koehrsen M."/>
            <person name="Alvarado L."/>
            <person name="Berlin A."/>
            <person name="Chapman S.B."/>
            <person name="Chen Z."/>
            <person name="Freedman E."/>
            <person name="Gellesch M."/>
            <person name="Goldberg J."/>
            <person name="Griggs A."/>
            <person name="Gujja S."/>
            <person name="Heilman E.R."/>
            <person name="Heiman D."/>
            <person name="Hepburn T."/>
            <person name="Howarth C."/>
            <person name="Jen D."/>
            <person name="Larson L."/>
            <person name="Mehta T."/>
            <person name="Neiman D."/>
            <person name="Pearson M."/>
            <person name="Roberts A."/>
            <person name="Saif S."/>
            <person name="Shea T."/>
            <person name="Shenoy N."/>
            <person name="Sisk P."/>
            <person name="Stolte C."/>
            <person name="Sykes S."/>
            <person name="Walk T."/>
            <person name="White J."/>
            <person name="Yandava C."/>
            <person name="Haas B."/>
            <person name="Nusbaum C."/>
            <person name="Birren B."/>
        </authorList>
    </citation>
    <scope>NUCLEOTIDE SEQUENCE [LARGE SCALE GENOMIC DNA]</scope>
    <source>
        <strain evidence="3">R3-111a-1</strain>
    </source>
</reference>
<accession>J3P7C0</accession>
<dbReference type="AlphaFoldDB" id="J3P7C0"/>
<gene>
    <name evidence="2" type="primary">20349872</name>
    <name evidence="1" type="ORF">GGTG_09414</name>
</gene>
<organism evidence="1">
    <name type="scientific">Gaeumannomyces tritici (strain R3-111a-1)</name>
    <name type="common">Wheat and barley take-all root rot fungus</name>
    <name type="synonym">Gaeumannomyces graminis var. tritici</name>
    <dbReference type="NCBI Taxonomy" id="644352"/>
    <lineage>
        <taxon>Eukaryota</taxon>
        <taxon>Fungi</taxon>
        <taxon>Dikarya</taxon>
        <taxon>Ascomycota</taxon>
        <taxon>Pezizomycotina</taxon>
        <taxon>Sordariomycetes</taxon>
        <taxon>Sordariomycetidae</taxon>
        <taxon>Magnaporthales</taxon>
        <taxon>Magnaporthaceae</taxon>
        <taxon>Gaeumannomyces</taxon>
    </lineage>
</organism>
<reference evidence="2" key="4">
    <citation type="journal article" date="2015" name="G3 (Bethesda)">
        <title>Genome sequences of three phytopathogenic species of the Magnaporthaceae family of fungi.</title>
        <authorList>
            <person name="Okagaki L.H."/>
            <person name="Nunes C.C."/>
            <person name="Sailsbery J."/>
            <person name="Clay B."/>
            <person name="Brown D."/>
            <person name="John T."/>
            <person name="Oh Y."/>
            <person name="Young N."/>
            <person name="Fitzgerald M."/>
            <person name="Haas B.J."/>
            <person name="Zeng Q."/>
            <person name="Young S."/>
            <person name="Adiconis X."/>
            <person name="Fan L."/>
            <person name="Levin J.Z."/>
            <person name="Mitchell T.K."/>
            <person name="Okubara P.A."/>
            <person name="Farman M.L."/>
            <person name="Kohn L.M."/>
            <person name="Birren B."/>
            <person name="Ma L.-J."/>
            <person name="Dean R.A."/>
        </authorList>
    </citation>
    <scope>NUCLEOTIDE SEQUENCE</scope>
    <source>
        <strain evidence="2">R3-111a-1</strain>
    </source>
</reference>
<dbReference type="RefSeq" id="XP_009225525.1">
    <property type="nucleotide sequence ID" value="XM_009227261.1"/>
</dbReference>
<dbReference type="GeneID" id="20349872"/>
<reference evidence="2" key="5">
    <citation type="submission" date="2018-04" db="UniProtKB">
        <authorList>
            <consortium name="EnsemblFungi"/>
        </authorList>
    </citation>
    <scope>IDENTIFICATION</scope>
    <source>
        <strain evidence="2">R3-111a-1</strain>
    </source>
</reference>
<dbReference type="Proteomes" id="UP000006039">
    <property type="component" value="Unassembled WGS sequence"/>
</dbReference>
<reference evidence="1" key="2">
    <citation type="submission" date="2010-07" db="EMBL/GenBank/DDBJ databases">
        <authorList>
            <consortium name="The Broad Institute Genome Sequencing Platform"/>
            <consortium name="Broad Institute Genome Sequencing Center for Infectious Disease"/>
            <person name="Ma L.-J."/>
            <person name="Dead R."/>
            <person name="Young S."/>
            <person name="Zeng Q."/>
            <person name="Koehrsen M."/>
            <person name="Alvarado L."/>
            <person name="Berlin A."/>
            <person name="Chapman S.B."/>
            <person name="Chen Z."/>
            <person name="Freedman E."/>
            <person name="Gellesch M."/>
            <person name="Goldberg J."/>
            <person name="Griggs A."/>
            <person name="Gujja S."/>
            <person name="Heilman E.R."/>
            <person name="Heiman D."/>
            <person name="Hepburn T."/>
            <person name="Howarth C."/>
            <person name="Jen D."/>
            <person name="Larson L."/>
            <person name="Mehta T."/>
            <person name="Neiman D."/>
            <person name="Pearson M."/>
            <person name="Roberts A."/>
            <person name="Saif S."/>
            <person name="Shea T."/>
            <person name="Shenoy N."/>
            <person name="Sisk P."/>
            <person name="Stolte C."/>
            <person name="Sykes S."/>
            <person name="Walk T."/>
            <person name="White J."/>
            <person name="Yandava C."/>
            <person name="Haas B."/>
            <person name="Nusbaum C."/>
            <person name="Birren B."/>
        </authorList>
    </citation>
    <scope>NUCLEOTIDE SEQUENCE</scope>
    <source>
        <strain evidence="1">R3-111a-1</strain>
    </source>
</reference>
<protein>
    <submittedName>
        <fullName evidence="1 2">Uncharacterized protein</fullName>
    </submittedName>
</protein>
<dbReference type="EMBL" id="GL385399">
    <property type="protein sequence ID" value="EJT72551.1"/>
    <property type="molecule type" value="Genomic_DNA"/>
</dbReference>
<name>J3P7C0_GAET3</name>
<proteinExistence type="predicted"/>
<dbReference type="EnsemblFungi" id="EJT72551">
    <property type="protein sequence ID" value="EJT72551"/>
    <property type="gene ID" value="GGTG_09414"/>
</dbReference>